<feature type="domain" description="Calcineurin-like phosphoesterase" evidence="5">
    <location>
        <begin position="3"/>
        <end position="225"/>
    </location>
</feature>
<dbReference type="EMBL" id="LJYW01000001">
    <property type="protein sequence ID" value="KPL52317.1"/>
    <property type="molecule type" value="Genomic_DNA"/>
</dbReference>
<name>A0A0P6VM28_9HYPH</name>
<evidence type="ECO:0000313" key="7">
    <source>
        <dbReference type="Proteomes" id="UP000048984"/>
    </source>
</evidence>
<keyword evidence="1" id="KW-0479">Metal-binding</keyword>
<evidence type="ECO:0000256" key="2">
    <source>
        <dbReference type="ARBA" id="ARBA00022801"/>
    </source>
</evidence>
<dbReference type="AlphaFoldDB" id="A0A0P6VM28"/>
<reference evidence="6 7" key="2">
    <citation type="submission" date="2015-10" db="EMBL/GenBank/DDBJ databases">
        <title>Draft Genome Sequence of Prosthecomicrobium hirschii ATCC 27832.</title>
        <authorList>
            <person name="Daniel J."/>
            <person name="Givan S.A."/>
            <person name="Brun Y.V."/>
            <person name="Brown P.J."/>
        </authorList>
    </citation>
    <scope>NUCLEOTIDE SEQUENCE [LARGE SCALE GENOMIC DNA]</scope>
    <source>
        <strain evidence="6 7">16</strain>
    </source>
</reference>
<organism evidence="6 7">
    <name type="scientific">Prosthecodimorpha hirschii</name>
    <dbReference type="NCBI Taxonomy" id="665126"/>
    <lineage>
        <taxon>Bacteria</taxon>
        <taxon>Pseudomonadati</taxon>
        <taxon>Pseudomonadota</taxon>
        <taxon>Alphaproteobacteria</taxon>
        <taxon>Hyphomicrobiales</taxon>
        <taxon>Ancalomicrobiaceae</taxon>
        <taxon>Prosthecodimorpha</taxon>
    </lineage>
</organism>
<sequence length="299" mass="32158">MYSFAHLSDPHLGPLPDVRLRELMSKRVLGYLNWRLNRGRGAMRPTVLDDLVADMRAHAPGHVCVTGDLVNIALDAEVHSARAWLMSLGAAADVSVVPGNHDAYVRTALKQATEVWGPFLTGDGSEHVRFPYLRRRGPVAFVGVSSAKATGPFMATGTFDVSQGMRLAELLETLGREGLFRCVMIHHPPIRGAAPWAARLIGAERFRRIVREAGAELVLHGHTHKGTVGFIDGPTGSVPVVGVPSASASPRADRRGAGWNHFTVEGGPGDWTLTHVERGFAPGASQAGEIARRTLRPGT</sequence>
<dbReference type="PANTHER" id="PTHR42988:SF2">
    <property type="entry name" value="CYCLIC NUCLEOTIDE PHOSPHODIESTERASE CBUA0032-RELATED"/>
    <property type="match status" value="1"/>
</dbReference>
<reference evidence="6 7" key="1">
    <citation type="submission" date="2015-09" db="EMBL/GenBank/DDBJ databases">
        <authorList>
            <person name="Jackson K.R."/>
            <person name="Lunt B.L."/>
            <person name="Fisher J.N.B."/>
            <person name="Gardner A.V."/>
            <person name="Bailey M.E."/>
            <person name="Deus L.M."/>
            <person name="Earl A.S."/>
            <person name="Gibby P.D."/>
            <person name="Hartmann K.A."/>
            <person name="Liu J.E."/>
            <person name="Manci A.M."/>
            <person name="Nielsen D.A."/>
            <person name="Solomon M.B."/>
            <person name="Breakwell D.P."/>
            <person name="Burnett S.H."/>
            <person name="Grose J.H."/>
        </authorList>
    </citation>
    <scope>NUCLEOTIDE SEQUENCE [LARGE SCALE GENOMIC DNA]</scope>
    <source>
        <strain evidence="6 7">16</strain>
    </source>
</reference>
<proteinExistence type="inferred from homology"/>
<dbReference type="OrthoDB" id="9794568at2"/>
<protein>
    <recommendedName>
        <fullName evidence="5">Calcineurin-like phosphoesterase domain-containing protein</fullName>
    </recommendedName>
</protein>
<dbReference type="STRING" id="665126.ABB55_08795"/>
<dbReference type="PANTHER" id="PTHR42988">
    <property type="entry name" value="PHOSPHOHYDROLASE"/>
    <property type="match status" value="1"/>
</dbReference>
<comment type="similarity">
    <text evidence="4">Belongs to the cyclic nucleotide phosphodiesterase class-III family.</text>
</comment>
<keyword evidence="3" id="KW-0408">Iron</keyword>
<dbReference type="CDD" id="cd00838">
    <property type="entry name" value="MPP_superfamily"/>
    <property type="match status" value="1"/>
</dbReference>
<dbReference type="Proteomes" id="UP000048984">
    <property type="component" value="Unassembled WGS sequence"/>
</dbReference>
<dbReference type="InterPro" id="IPR004843">
    <property type="entry name" value="Calcineurin-like_PHP"/>
</dbReference>
<gene>
    <name evidence="6" type="ORF">ABB55_08795</name>
</gene>
<evidence type="ECO:0000256" key="4">
    <source>
        <dbReference type="ARBA" id="ARBA00025742"/>
    </source>
</evidence>
<dbReference type="GO" id="GO:0016787">
    <property type="term" value="F:hydrolase activity"/>
    <property type="evidence" value="ECO:0007669"/>
    <property type="project" value="UniProtKB-KW"/>
</dbReference>
<dbReference type="Pfam" id="PF00149">
    <property type="entry name" value="Metallophos"/>
    <property type="match status" value="1"/>
</dbReference>
<dbReference type="GO" id="GO:0046872">
    <property type="term" value="F:metal ion binding"/>
    <property type="evidence" value="ECO:0007669"/>
    <property type="project" value="UniProtKB-KW"/>
</dbReference>
<dbReference type="InterPro" id="IPR050884">
    <property type="entry name" value="CNP_phosphodiesterase-III"/>
</dbReference>
<evidence type="ECO:0000256" key="1">
    <source>
        <dbReference type="ARBA" id="ARBA00022723"/>
    </source>
</evidence>
<dbReference type="SUPFAM" id="SSF56300">
    <property type="entry name" value="Metallo-dependent phosphatases"/>
    <property type="match status" value="1"/>
</dbReference>
<dbReference type="Gene3D" id="3.60.21.10">
    <property type="match status" value="1"/>
</dbReference>
<keyword evidence="2" id="KW-0378">Hydrolase</keyword>
<dbReference type="RefSeq" id="WP_054358480.1">
    <property type="nucleotide sequence ID" value="NZ_LJYW01000001.1"/>
</dbReference>
<accession>A0A0P6VM28</accession>
<evidence type="ECO:0000259" key="5">
    <source>
        <dbReference type="Pfam" id="PF00149"/>
    </source>
</evidence>
<keyword evidence="7" id="KW-1185">Reference proteome</keyword>
<comment type="caution">
    <text evidence="6">The sequence shown here is derived from an EMBL/GenBank/DDBJ whole genome shotgun (WGS) entry which is preliminary data.</text>
</comment>
<evidence type="ECO:0000313" key="6">
    <source>
        <dbReference type="EMBL" id="KPL52317.1"/>
    </source>
</evidence>
<evidence type="ECO:0000256" key="3">
    <source>
        <dbReference type="ARBA" id="ARBA00023004"/>
    </source>
</evidence>
<dbReference type="InterPro" id="IPR029052">
    <property type="entry name" value="Metallo-depent_PP-like"/>
</dbReference>